<comment type="caution">
    <text evidence="2">The sequence shown here is derived from an EMBL/GenBank/DDBJ whole genome shotgun (WGS) entry which is preliminary data.</text>
</comment>
<reference evidence="3" key="1">
    <citation type="journal article" date="2019" name="Int. J. Syst. Evol. Microbiol.">
        <title>The Global Catalogue of Microorganisms (GCM) 10K type strain sequencing project: providing services to taxonomists for standard genome sequencing and annotation.</title>
        <authorList>
            <consortium name="The Broad Institute Genomics Platform"/>
            <consortium name="The Broad Institute Genome Sequencing Center for Infectious Disease"/>
            <person name="Wu L."/>
            <person name="Ma J."/>
        </authorList>
    </citation>
    <scope>NUCLEOTIDE SEQUENCE [LARGE SCALE GENOMIC DNA]</scope>
    <source>
        <strain evidence="3">JCM 9933</strain>
    </source>
</reference>
<evidence type="ECO:0000256" key="1">
    <source>
        <dbReference type="SAM" id="Phobius"/>
    </source>
</evidence>
<protein>
    <submittedName>
        <fullName evidence="2">Uncharacterized protein</fullName>
    </submittedName>
</protein>
<sequence length="70" mass="7060">MLGIVSAARAARAHERWGPPLAEGALDIATGLLAFLFPAGAVLGFVLVTAAWALLTGGLMLGAAFRLEAG</sequence>
<accession>A0ABP3QVW1</accession>
<gene>
    <name evidence="2" type="ORF">GCM10009416_38440</name>
</gene>
<keyword evidence="1" id="KW-0812">Transmembrane</keyword>
<keyword evidence="1" id="KW-1133">Transmembrane helix</keyword>
<feature type="transmembrane region" description="Helical" evidence="1">
    <location>
        <begin position="29"/>
        <end position="55"/>
    </location>
</feature>
<name>A0ABP3QVW1_9PROT</name>
<dbReference type="Proteomes" id="UP001501588">
    <property type="component" value="Unassembled WGS sequence"/>
</dbReference>
<evidence type="ECO:0000313" key="3">
    <source>
        <dbReference type="Proteomes" id="UP001501588"/>
    </source>
</evidence>
<keyword evidence="1" id="KW-0472">Membrane</keyword>
<proteinExistence type="predicted"/>
<dbReference type="EMBL" id="BAAAFZ010000061">
    <property type="protein sequence ID" value="GAA0596395.1"/>
    <property type="molecule type" value="Genomic_DNA"/>
</dbReference>
<evidence type="ECO:0000313" key="2">
    <source>
        <dbReference type="EMBL" id="GAA0596395.1"/>
    </source>
</evidence>
<keyword evidence="3" id="KW-1185">Reference proteome</keyword>
<organism evidence="2 3">
    <name type="scientific">Craurococcus roseus</name>
    <dbReference type="NCBI Taxonomy" id="77585"/>
    <lineage>
        <taxon>Bacteria</taxon>
        <taxon>Pseudomonadati</taxon>
        <taxon>Pseudomonadota</taxon>
        <taxon>Alphaproteobacteria</taxon>
        <taxon>Acetobacterales</taxon>
        <taxon>Acetobacteraceae</taxon>
        <taxon>Craurococcus</taxon>
    </lineage>
</organism>